<name>A0ABN9YDF4_9DINO</name>
<evidence type="ECO:0008006" key="4">
    <source>
        <dbReference type="Google" id="ProtNLM"/>
    </source>
</evidence>
<feature type="coiled-coil region" evidence="1">
    <location>
        <begin position="2"/>
        <end position="91"/>
    </location>
</feature>
<reference evidence="2" key="1">
    <citation type="submission" date="2023-10" db="EMBL/GenBank/DDBJ databases">
        <authorList>
            <person name="Chen Y."/>
            <person name="Shah S."/>
            <person name="Dougan E. K."/>
            <person name="Thang M."/>
            <person name="Chan C."/>
        </authorList>
    </citation>
    <scope>NUCLEOTIDE SEQUENCE [LARGE SCALE GENOMIC DNA]</scope>
</reference>
<protein>
    <recommendedName>
        <fullName evidence="4">Meiosis-specific nuclear structural protein 1</fullName>
    </recommendedName>
</protein>
<sequence>ALKIEMARKAESEEQLVRLQHEESERQWQKRYDKWEKEELARRKLMEEVYEDRARQLQDKEERRGKLKAELVQEKAIIEEEQKRLDGLEAARLEGEKVR</sequence>
<keyword evidence="3" id="KW-1185">Reference proteome</keyword>
<evidence type="ECO:0000313" key="3">
    <source>
        <dbReference type="Proteomes" id="UP001189429"/>
    </source>
</evidence>
<gene>
    <name evidence="2" type="ORF">PCOR1329_LOCUS84889</name>
</gene>
<proteinExistence type="predicted"/>
<dbReference type="Proteomes" id="UP001189429">
    <property type="component" value="Unassembled WGS sequence"/>
</dbReference>
<feature type="non-terminal residue" evidence="2">
    <location>
        <position position="99"/>
    </location>
</feature>
<feature type="non-terminal residue" evidence="2">
    <location>
        <position position="1"/>
    </location>
</feature>
<accession>A0ABN9YDF4</accession>
<evidence type="ECO:0000313" key="2">
    <source>
        <dbReference type="EMBL" id="CAK0910827.1"/>
    </source>
</evidence>
<evidence type="ECO:0000256" key="1">
    <source>
        <dbReference type="SAM" id="Coils"/>
    </source>
</evidence>
<organism evidence="2 3">
    <name type="scientific">Prorocentrum cordatum</name>
    <dbReference type="NCBI Taxonomy" id="2364126"/>
    <lineage>
        <taxon>Eukaryota</taxon>
        <taxon>Sar</taxon>
        <taxon>Alveolata</taxon>
        <taxon>Dinophyceae</taxon>
        <taxon>Prorocentrales</taxon>
        <taxon>Prorocentraceae</taxon>
        <taxon>Prorocentrum</taxon>
    </lineage>
</organism>
<dbReference type="EMBL" id="CAUYUJ010022470">
    <property type="protein sequence ID" value="CAK0910827.1"/>
    <property type="molecule type" value="Genomic_DNA"/>
</dbReference>
<comment type="caution">
    <text evidence="2">The sequence shown here is derived from an EMBL/GenBank/DDBJ whole genome shotgun (WGS) entry which is preliminary data.</text>
</comment>
<keyword evidence="1" id="KW-0175">Coiled coil</keyword>